<evidence type="ECO:0000313" key="6">
    <source>
        <dbReference type="EMBL" id="VDK40351.1"/>
    </source>
</evidence>
<dbReference type="WBParaSite" id="GPUH_0000366201-mRNA-1">
    <property type="protein sequence ID" value="GPUH_0000366201-mRNA-1"/>
    <property type="gene ID" value="GPUH_0000366201"/>
</dbReference>
<evidence type="ECO:0000256" key="2">
    <source>
        <dbReference type="ARBA" id="ARBA00022448"/>
    </source>
</evidence>
<dbReference type="OrthoDB" id="5865932at2759"/>
<dbReference type="EMBL" id="UYRT01006369">
    <property type="protein sequence ID" value="VDK40351.1"/>
    <property type="molecule type" value="Genomic_DNA"/>
</dbReference>
<dbReference type="PANTHER" id="PTHR13024">
    <property type="entry name" value="MICROSOMAL TRIGLYCERIDE TRANSFER PROTEIN, LARGE SUBUNIT"/>
    <property type="match status" value="1"/>
</dbReference>
<proteinExistence type="predicted"/>
<sequence>MLDFYWLFIEQFEDALSSLHRYDKDTLLQNLMVFVETRGLHSILWDDESSQTSDDALPESPWAIAQLSVLNSRMVPEILFDGYSDLLSTAWNADGQPFLIHDMNLVYRQYYGYMPLLSGLSITLDILGTLSVALFGSTKFSLWNKDGNIVVNSSVSTKLEGSIGLASGEEMIGKATTFLSATGTLRIQFYADFYAIPHLLCTAVSHSPLLIRLSSFAYY</sequence>
<name>A0A183D4L4_9BILA</name>
<keyword evidence="3" id="KW-0732">Signal</keyword>
<keyword evidence="2" id="KW-0813">Transport</keyword>
<dbReference type="GO" id="GO:0008289">
    <property type="term" value="F:lipid binding"/>
    <property type="evidence" value="ECO:0007669"/>
    <property type="project" value="InterPro"/>
</dbReference>
<keyword evidence="7" id="KW-1185">Reference proteome</keyword>
<gene>
    <name evidence="6" type="ORF">GPUH_LOCUS3654</name>
</gene>
<protein>
    <submittedName>
        <fullName evidence="8">MTP_lip_bd domain-containing protein</fullName>
    </submittedName>
</protein>
<dbReference type="GO" id="GO:0042157">
    <property type="term" value="P:lipoprotein metabolic process"/>
    <property type="evidence" value="ECO:0007669"/>
    <property type="project" value="TreeGrafter"/>
</dbReference>
<comment type="subcellular location">
    <subcellularLocation>
        <location evidence="1">Endoplasmic reticulum</location>
    </subcellularLocation>
</comment>
<reference evidence="6 7" key="2">
    <citation type="submission" date="2018-11" db="EMBL/GenBank/DDBJ databases">
        <authorList>
            <consortium name="Pathogen Informatics"/>
        </authorList>
    </citation>
    <scope>NUCLEOTIDE SEQUENCE [LARGE SCALE GENOMIC DNA]</scope>
</reference>
<dbReference type="GO" id="GO:0005783">
    <property type="term" value="C:endoplasmic reticulum"/>
    <property type="evidence" value="ECO:0007669"/>
    <property type="project" value="UniProtKB-SubCell"/>
</dbReference>
<evidence type="ECO:0000259" key="5">
    <source>
        <dbReference type="Pfam" id="PF19444"/>
    </source>
</evidence>
<keyword evidence="4" id="KW-0256">Endoplasmic reticulum</keyword>
<evidence type="ECO:0000256" key="3">
    <source>
        <dbReference type="ARBA" id="ARBA00022729"/>
    </source>
</evidence>
<dbReference type="GO" id="GO:0005548">
    <property type="term" value="F:phospholipid transporter activity"/>
    <property type="evidence" value="ECO:0007669"/>
    <property type="project" value="InterPro"/>
</dbReference>
<dbReference type="GO" id="GO:0005794">
    <property type="term" value="C:Golgi apparatus"/>
    <property type="evidence" value="ECO:0007669"/>
    <property type="project" value="TreeGrafter"/>
</dbReference>
<dbReference type="Pfam" id="PF19444">
    <property type="entry name" value="MTP_lip_bd"/>
    <property type="match status" value="1"/>
</dbReference>
<accession>A0A183D4L4</accession>
<evidence type="ECO:0000313" key="7">
    <source>
        <dbReference type="Proteomes" id="UP000271098"/>
    </source>
</evidence>
<dbReference type="PANTHER" id="PTHR13024:SF0">
    <property type="entry name" value="MICROSOMAL TRIACYLGLYCEROL TRANSFER PROTEIN"/>
    <property type="match status" value="1"/>
</dbReference>
<feature type="domain" description="MTP large subunit lipid-binding" evidence="5">
    <location>
        <begin position="19"/>
        <end position="206"/>
    </location>
</feature>
<dbReference type="InterPro" id="IPR045811">
    <property type="entry name" value="MTP_lip-bd"/>
</dbReference>
<dbReference type="Proteomes" id="UP000271098">
    <property type="component" value="Unassembled WGS sequence"/>
</dbReference>
<evidence type="ECO:0000256" key="1">
    <source>
        <dbReference type="ARBA" id="ARBA00004240"/>
    </source>
</evidence>
<dbReference type="InterPro" id="IPR039988">
    <property type="entry name" value="MTTP"/>
</dbReference>
<reference evidence="8" key="1">
    <citation type="submission" date="2016-06" db="UniProtKB">
        <authorList>
            <consortium name="WormBaseParasite"/>
        </authorList>
    </citation>
    <scope>IDENTIFICATION</scope>
</reference>
<organism evidence="8">
    <name type="scientific">Gongylonema pulchrum</name>
    <dbReference type="NCBI Taxonomy" id="637853"/>
    <lineage>
        <taxon>Eukaryota</taxon>
        <taxon>Metazoa</taxon>
        <taxon>Ecdysozoa</taxon>
        <taxon>Nematoda</taxon>
        <taxon>Chromadorea</taxon>
        <taxon>Rhabditida</taxon>
        <taxon>Spirurina</taxon>
        <taxon>Spiruromorpha</taxon>
        <taxon>Spiruroidea</taxon>
        <taxon>Gongylonematidae</taxon>
        <taxon>Gongylonema</taxon>
    </lineage>
</organism>
<evidence type="ECO:0000313" key="8">
    <source>
        <dbReference type="WBParaSite" id="GPUH_0000366201-mRNA-1"/>
    </source>
</evidence>
<dbReference type="GO" id="GO:0016323">
    <property type="term" value="C:basolateral plasma membrane"/>
    <property type="evidence" value="ECO:0007669"/>
    <property type="project" value="TreeGrafter"/>
</dbReference>
<dbReference type="AlphaFoldDB" id="A0A183D4L4"/>
<evidence type="ECO:0000256" key="4">
    <source>
        <dbReference type="ARBA" id="ARBA00022824"/>
    </source>
</evidence>